<comment type="pathway">
    <text evidence="1">Lipid metabolism.</text>
</comment>
<feature type="domain" description="Cytidyltransferase-like" evidence="12">
    <location>
        <begin position="228"/>
        <end position="313"/>
    </location>
</feature>
<comment type="similarity">
    <text evidence="2">Belongs to the cytidylyltransferase family.</text>
</comment>
<keyword evidence="6" id="KW-0443">Lipid metabolism</keyword>
<gene>
    <name evidence="13" type="ORF">cand_019680</name>
</gene>
<dbReference type="InterPro" id="IPR044608">
    <property type="entry name" value="Ect1/PCYT2"/>
</dbReference>
<keyword evidence="4 13" id="KW-0808">Transferase</keyword>
<evidence type="ECO:0000256" key="8">
    <source>
        <dbReference type="ARBA" id="ARBA00023264"/>
    </source>
</evidence>
<dbReference type="VEuPathDB" id="CryptoDB:cand_019680"/>
<dbReference type="OrthoDB" id="40021at2759"/>
<comment type="caution">
    <text evidence="13">The sequence shown here is derived from an EMBL/GenBank/DDBJ whole genome shotgun (WGS) entry which is preliminary data.</text>
</comment>
<dbReference type="GO" id="GO:0006646">
    <property type="term" value="P:phosphatidylethanolamine biosynthetic process"/>
    <property type="evidence" value="ECO:0007669"/>
    <property type="project" value="UniProtKB-UniPathway"/>
</dbReference>
<dbReference type="Proteomes" id="UP000186804">
    <property type="component" value="Unassembled WGS sequence"/>
</dbReference>
<evidence type="ECO:0000256" key="10">
    <source>
        <dbReference type="ARBA" id="ARBA00024221"/>
    </source>
</evidence>
<evidence type="ECO:0000256" key="4">
    <source>
        <dbReference type="ARBA" id="ARBA00022679"/>
    </source>
</evidence>
<evidence type="ECO:0000256" key="1">
    <source>
        <dbReference type="ARBA" id="ARBA00005189"/>
    </source>
</evidence>
<dbReference type="InterPro" id="IPR014729">
    <property type="entry name" value="Rossmann-like_a/b/a_fold"/>
</dbReference>
<evidence type="ECO:0000259" key="12">
    <source>
        <dbReference type="Pfam" id="PF01467"/>
    </source>
</evidence>
<dbReference type="RefSeq" id="XP_067069104.1">
    <property type="nucleotide sequence ID" value="XM_067212198.1"/>
</dbReference>
<name>A0A1J4MSP2_9CRYT</name>
<dbReference type="SUPFAM" id="SSF52374">
    <property type="entry name" value="Nucleotidylyl transferase"/>
    <property type="match status" value="2"/>
</dbReference>
<dbReference type="UniPathway" id="UPA00558">
    <property type="reaction ID" value="UER00742"/>
</dbReference>
<feature type="domain" description="Cytidyltransferase-like" evidence="12">
    <location>
        <begin position="14"/>
        <end position="141"/>
    </location>
</feature>
<evidence type="ECO:0000256" key="11">
    <source>
        <dbReference type="ARBA" id="ARBA00031473"/>
    </source>
</evidence>
<comment type="pathway">
    <text evidence="9">Phospholipid metabolism; phosphatidylethanolamine biosynthesis; phosphatidylethanolamine from ethanolamine: step 2/3.</text>
</comment>
<keyword evidence="3" id="KW-0444">Lipid biosynthesis</keyword>
<dbReference type="AlphaFoldDB" id="A0A1J4MSP2"/>
<evidence type="ECO:0000256" key="2">
    <source>
        <dbReference type="ARBA" id="ARBA00010101"/>
    </source>
</evidence>
<accession>A0A1J4MSP2</accession>
<sequence>MESFTNNKLCGSIYIDGVFDLMHAGHFNAVRQARLLGDSLTVGINSDSECYMAKGCYPIYSQEERGELMRGCKWVDHVVIGTPYSVSTQLLDELKCDYAAHGDDPVCCSDGSDPYLSPRLAGRLRIFKRTEGVSTTAVITRLLRALKINLSSYKGCSNNLPKKRGIWDLDKIVDGCYSPCQSLISTGRMLKFIIDTREDENNRRNFTDSCLALSRSSSPKKVPNEVIYVDGSFDILHVGHLRLLEEAKKSGGTLIVGIYDDSTVRNIFGPNFPILKMMERALTVLSLRAVDDVIFGAPLCISQTLIDAFGITKVISTKCIENYIQEGHNISFFGDIDSSCIEISDLDLEDLCYSVAIRNGIFCRDLLDSSKLCTNKDIFNRVLTNHKLLLNNIGTKWMKEINFYKNDFPDEQTN</sequence>
<dbReference type="PANTHER" id="PTHR45780:SF2">
    <property type="entry name" value="ETHANOLAMINE-PHOSPHATE CYTIDYLYLTRANSFERASE"/>
    <property type="match status" value="1"/>
</dbReference>
<reference evidence="13 14" key="1">
    <citation type="submission" date="2016-10" db="EMBL/GenBank/DDBJ databases">
        <title>Reductive evolution of mitochondrial metabolism and differential evolution of invasion-related proteins in Cryptosporidium.</title>
        <authorList>
            <person name="Liu S."/>
            <person name="Roellig D.M."/>
            <person name="Guo Y."/>
            <person name="Li N."/>
            <person name="Frace M.A."/>
            <person name="Tang K."/>
            <person name="Zhang L."/>
            <person name="Feng Y."/>
            <person name="Xiao L."/>
        </authorList>
    </citation>
    <scope>NUCLEOTIDE SEQUENCE [LARGE SCALE GENOMIC DNA]</scope>
    <source>
        <strain evidence="13">30847</strain>
    </source>
</reference>
<evidence type="ECO:0000313" key="13">
    <source>
        <dbReference type="EMBL" id="OII77258.1"/>
    </source>
</evidence>
<dbReference type="Pfam" id="PF01467">
    <property type="entry name" value="CTP_transf_like"/>
    <property type="match status" value="2"/>
</dbReference>
<evidence type="ECO:0000256" key="3">
    <source>
        <dbReference type="ARBA" id="ARBA00022516"/>
    </source>
</evidence>
<dbReference type="InterPro" id="IPR004821">
    <property type="entry name" value="Cyt_trans-like"/>
</dbReference>
<organism evidence="13 14">
    <name type="scientific">Cryptosporidium andersoni</name>
    <dbReference type="NCBI Taxonomy" id="117008"/>
    <lineage>
        <taxon>Eukaryota</taxon>
        <taxon>Sar</taxon>
        <taxon>Alveolata</taxon>
        <taxon>Apicomplexa</taxon>
        <taxon>Conoidasida</taxon>
        <taxon>Coccidia</taxon>
        <taxon>Eucoccidiorida</taxon>
        <taxon>Eimeriorina</taxon>
        <taxon>Cryptosporidiidae</taxon>
        <taxon>Cryptosporidium</taxon>
    </lineage>
</organism>
<evidence type="ECO:0000256" key="5">
    <source>
        <dbReference type="ARBA" id="ARBA00022695"/>
    </source>
</evidence>
<dbReference type="GO" id="GO:0005737">
    <property type="term" value="C:cytoplasm"/>
    <property type="evidence" value="ECO:0007669"/>
    <property type="project" value="TreeGrafter"/>
</dbReference>
<dbReference type="GO" id="GO:0004306">
    <property type="term" value="F:ethanolamine-phosphate cytidylyltransferase activity"/>
    <property type="evidence" value="ECO:0007669"/>
    <property type="project" value="UniProtKB-EC"/>
</dbReference>
<proteinExistence type="inferred from homology"/>
<evidence type="ECO:0000256" key="6">
    <source>
        <dbReference type="ARBA" id="ARBA00023098"/>
    </source>
</evidence>
<keyword evidence="8" id="KW-1208">Phospholipid metabolism</keyword>
<dbReference type="EC" id="2.7.7.14" evidence="10"/>
<protein>
    <recommendedName>
        <fullName evidence="10">ethanolamine-phosphate cytidylyltransferase</fullName>
        <ecNumber evidence="10">2.7.7.14</ecNumber>
    </recommendedName>
    <alternativeName>
        <fullName evidence="11">CTP:phosphoethanolamine cytidylyltransferase</fullName>
    </alternativeName>
</protein>
<dbReference type="Gene3D" id="3.40.50.620">
    <property type="entry name" value="HUPs"/>
    <property type="match status" value="2"/>
</dbReference>
<keyword evidence="7" id="KW-0594">Phospholipid biosynthesis</keyword>
<dbReference type="PANTHER" id="PTHR45780">
    <property type="entry name" value="ETHANOLAMINE-PHOSPHATE CYTIDYLYLTRANSFERASE"/>
    <property type="match status" value="1"/>
</dbReference>
<keyword evidence="5 13" id="KW-0548">Nucleotidyltransferase</keyword>
<dbReference type="NCBIfam" id="TIGR00125">
    <property type="entry name" value="cyt_tran_rel"/>
    <property type="match status" value="2"/>
</dbReference>
<evidence type="ECO:0000313" key="14">
    <source>
        <dbReference type="Proteomes" id="UP000186804"/>
    </source>
</evidence>
<dbReference type="EMBL" id="LRBS01000043">
    <property type="protein sequence ID" value="OII77258.1"/>
    <property type="molecule type" value="Genomic_DNA"/>
</dbReference>
<dbReference type="GeneID" id="92366152"/>
<evidence type="ECO:0000256" key="9">
    <source>
        <dbReference type="ARBA" id="ARBA00024191"/>
    </source>
</evidence>
<evidence type="ECO:0000256" key="7">
    <source>
        <dbReference type="ARBA" id="ARBA00023209"/>
    </source>
</evidence>
<keyword evidence="14" id="KW-1185">Reference proteome</keyword>